<dbReference type="Gene3D" id="3.40.50.720">
    <property type="entry name" value="NAD(P)-binding Rossmann-like Domain"/>
    <property type="match status" value="1"/>
</dbReference>
<dbReference type="PRINTS" id="PR00080">
    <property type="entry name" value="SDRFAMILY"/>
</dbReference>
<dbReference type="Pfam" id="PF13561">
    <property type="entry name" value="adh_short_C2"/>
    <property type="match status" value="1"/>
</dbReference>
<gene>
    <name evidence="3" type="ORF">K469DRAFT_799640</name>
</gene>
<dbReference type="SUPFAM" id="SSF51735">
    <property type="entry name" value="NAD(P)-binding Rossmann-fold domains"/>
    <property type="match status" value="1"/>
</dbReference>
<reference evidence="3" key="1">
    <citation type="journal article" date="2020" name="Stud. Mycol.">
        <title>101 Dothideomycetes genomes: a test case for predicting lifestyles and emergence of pathogens.</title>
        <authorList>
            <person name="Haridas S."/>
            <person name="Albert R."/>
            <person name="Binder M."/>
            <person name="Bloem J."/>
            <person name="Labutti K."/>
            <person name="Salamov A."/>
            <person name="Andreopoulos B."/>
            <person name="Baker S."/>
            <person name="Barry K."/>
            <person name="Bills G."/>
            <person name="Bluhm B."/>
            <person name="Cannon C."/>
            <person name="Castanera R."/>
            <person name="Culley D."/>
            <person name="Daum C."/>
            <person name="Ezra D."/>
            <person name="Gonzalez J."/>
            <person name="Henrissat B."/>
            <person name="Kuo A."/>
            <person name="Liang C."/>
            <person name="Lipzen A."/>
            <person name="Lutzoni F."/>
            <person name="Magnuson J."/>
            <person name="Mondo S."/>
            <person name="Nolan M."/>
            <person name="Ohm R."/>
            <person name="Pangilinan J."/>
            <person name="Park H.-J."/>
            <person name="Ramirez L."/>
            <person name="Alfaro M."/>
            <person name="Sun H."/>
            <person name="Tritt A."/>
            <person name="Yoshinaga Y."/>
            <person name="Zwiers L.-H."/>
            <person name="Turgeon B."/>
            <person name="Goodwin S."/>
            <person name="Spatafora J."/>
            <person name="Crous P."/>
            <person name="Grigoriev I."/>
        </authorList>
    </citation>
    <scope>NUCLEOTIDE SEQUENCE</scope>
    <source>
        <strain evidence="3">CBS 207.26</strain>
    </source>
</reference>
<keyword evidence="2" id="KW-0521">NADP</keyword>
<accession>A0A6A6DIH7</accession>
<comment type="similarity">
    <text evidence="1">Belongs to the short-chain dehydrogenases/reductases (SDR) family.</text>
</comment>
<proteinExistence type="inferred from homology"/>
<evidence type="ECO:0000313" key="4">
    <source>
        <dbReference type="Proteomes" id="UP000800200"/>
    </source>
</evidence>
<dbReference type="GO" id="GO:0048038">
    <property type="term" value="F:quinone binding"/>
    <property type="evidence" value="ECO:0007669"/>
    <property type="project" value="TreeGrafter"/>
</dbReference>
<dbReference type="EMBL" id="ML994668">
    <property type="protein sequence ID" value="KAF2179301.1"/>
    <property type="molecule type" value="Genomic_DNA"/>
</dbReference>
<organism evidence="3 4">
    <name type="scientific">Zopfia rhizophila CBS 207.26</name>
    <dbReference type="NCBI Taxonomy" id="1314779"/>
    <lineage>
        <taxon>Eukaryota</taxon>
        <taxon>Fungi</taxon>
        <taxon>Dikarya</taxon>
        <taxon>Ascomycota</taxon>
        <taxon>Pezizomycotina</taxon>
        <taxon>Dothideomycetes</taxon>
        <taxon>Dothideomycetes incertae sedis</taxon>
        <taxon>Zopfiaceae</taxon>
        <taxon>Zopfia</taxon>
    </lineage>
</organism>
<name>A0A6A6DIH7_9PEZI</name>
<dbReference type="InterPro" id="IPR036291">
    <property type="entry name" value="NAD(P)-bd_dom_sf"/>
</dbReference>
<dbReference type="CDD" id="cd05233">
    <property type="entry name" value="SDR_c"/>
    <property type="match status" value="1"/>
</dbReference>
<evidence type="ECO:0000313" key="3">
    <source>
        <dbReference type="EMBL" id="KAF2179301.1"/>
    </source>
</evidence>
<dbReference type="PRINTS" id="PR00081">
    <property type="entry name" value="GDHRDH"/>
</dbReference>
<dbReference type="GO" id="GO:0006633">
    <property type="term" value="P:fatty acid biosynthetic process"/>
    <property type="evidence" value="ECO:0007669"/>
    <property type="project" value="TreeGrafter"/>
</dbReference>
<dbReference type="PANTHER" id="PTHR42760">
    <property type="entry name" value="SHORT-CHAIN DEHYDROGENASES/REDUCTASES FAMILY MEMBER"/>
    <property type="match status" value="1"/>
</dbReference>
<dbReference type="InterPro" id="IPR020904">
    <property type="entry name" value="Sc_DH/Rdtase_CS"/>
</dbReference>
<protein>
    <submittedName>
        <fullName evidence="3">NAD(P)-binding protein</fullName>
    </submittedName>
</protein>
<dbReference type="PROSITE" id="PS00061">
    <property type="entry name" value="ADH_SHORT"/>
    <property type="match status" value="1"/>
</dbReference>
<keyword evidence="4" id="KW-1185">Reference proteome</keyword>
<dbReference type="InterPro" id="IPR002347">
    <property type="entry name" value="SDR_fam"/>
</dbReference>
<evidence type="ECO:0000256" key="2">
    <source>
        <dbReference type="ARBA" id="ARBA00022857"/>
    </source>
</evidence>
<dbReference type="Proteomes" id="UP000800200">
    <property type="component" value="Unassembled WGS sequence"/>
</dbReference>
<dbReference type="PANTHER" id="PTHR42760:SF45">
    <property type="entry name" value="SHORT CHAIN DEHYDROGENASE_REDUCTASE FAMILY PROTEIN, PUTATIVE (AFU_ORTHOLOGUE AFUA_3G09150)-RELATED"/>
    <property type="match status" value="1"/>
</dbReference>
<dbReference type="OrthoDB" id="3508947at2759"/>
<dbReference type="GO" id="GO:0016616">
    <property type="term" value="F:oxidoreductase activity, acting on the CH-OH group of donors, NAD or NADP as acceptor"/>
    <property type="evidence" value="ECO:0007669"/>
    <property type="project" value="TreeGrafter"/>
</dbReference>
<sequence>MFEGKYYTVTGAASGIGRATAIRLAELGVAGIAISDVDIKGLRETEVNGSSGKRIGSAIITHTTVDVRNREGIQKWIEDSFHVFGKLDGAANVAGVAGGNGDTTIETIVQEDWDLTLGVNLTGALNCMRAQLSKIAMPGGSIVNVSSTSGQRGLPHSAAYASSKFSVIGLTESAAGEYGREGIRINALLPGPISTKIFTDGEAKGLFDADKLSKDTLLQRMGQADEVAKVLCFLLSDDTSYVTGVVPLPKKLPRVSGPQLDSPELWTELLVHLCSVSATEPYGSSYYWGQDIDGEPDTLWGLEGYGHAVGFFLGHPASDMFKMQMAFVDAEKLLRQDYDLHHYDAIGGFLTREDDPDRDSKTSFVVVHHFWAVDNAMREALLGHLKGLARKARELPVGEGVQSCQVLRECSDMTLATLWVRTRTEAHFVKYRESETYQLIVGTELKSGGNVVAKSELHSSRAFNGHIDKTPIVEQIDY</sequence>
<dbReference type="FunFam" id="3.40.50.720:FF:000084">
    <property type="entry name" value="Short-chain dehydrogenase reductase"/>
    <property type="match status" value="1"/>
</dbReference>
<evidence type="ECO:0000256" key="1">
    <source>
        <dbReference type="ARBA" id="ARBA00006484"/>
    </source>
</evidence>
<dbReference type="AlphaFoldDB" id="A0A6A6DIH7"/>